<dbReference type="Proteomes" id="UP000018208">
    <property type="component" value="Unassembled WGS sequence"/>
</dbReference>
<evidence type="ECO:0000313" key="5">
    <source>
        <dbReference type="Proteomes" id="UP000018208"/>
    </source>
</evidence>
<gene>
    <name evidence="2" type="ORF">SS50377_11989</name>
    <name evidence="3" type="ORF">SS50377_22817</name>
    <name evidence="4" type="ORF">SS50377_22826</name>
</gene>
<dbReference type="VEuPathDB" id="GiardiaDB:SS50377_22826"/>
<dbReference type="Gene3D" id="1.10.10.60">
    <property type="entry name" value="Homeodomain-like"/>
    <property type="match status" value="1"/>
</dbReference>
<evidence type="ECO:0000313" key="2">
    <source>
        <dbReference type="EMBL" id="EST47888.1"/>
    </source>
</evidence>
<keyword evidence="2" id="KW-0238">DNA-binding</keyword>
<dbReference type="EMBL" id="AUWU02000003">
    <property type="protein sequence ID" value="KAH0575199.1"/>
    <property type="molecule type" value="Genomic_DNA"/>
</dbReference>
<sequence length="69" mass="8257">MPAYRWTYEQEERLHQAVQRHGSQWERIRCESFPRLSVAVIKNKHYRMRKDAAPAQDGELLKLLQACCE</sequence>
<feature type="domain" description="Myb-like" evidence="1">
    <location>
        <begin position="5"/>
        <end position="46"/>
    </location>
</feature>
<dbReference type="Pfam" id="PF00249">
    <property type="entry name" value="Myb_DNA-binding"/>
    <property type="match status" value="1"/>
</dbReference>
<dbReference type="EMBL" id="AUWU02000003">
    <property type="protein sequence ID" value="KAH0575190.1"/>
    <property type="molecule type" value="Genomic_DNA"/>
</dbReference>
<evidence type="ECO:0000313" key="4">
    <source>
        <dbReference type="EMBL" id="KAH0575199.1"/>
    </source>
</evidence>
<organism evidence="2">
    <name type="scientific">Spironucleus salmonicida</name>
    <dbReference type="NCBI Taxonomy" id="348837"/>
    <lineage>
        <taxon>Eukaryota</taxon>
        <taxon>Metamonada</taxon>
        <taxon>Diplomonadida</taxon>
        <taxon>Hexamitidae</taxon>
        <taxon>Hexamitinae</taxon>
        <taxon>Spironucleus</taxon>
    </lineage>
</organism>
<accession>V6LUF0</accession>
<reference evidence="3" key="2">
    <citation type="submission" date="2020-12" db="EMBL/GenBank/DDBJ databases">
        <title>New Spironucleus salmonicida genome in near-complete chromosomes.</title>
        <authorList>
            <person name="Xu F."/>
            <person name="Kurt Z."/>
            <person name="Jimenez-Gonzalez A."/>
            <person name="Astvaldsson A."/>
            <person name="Andersson J.O."/>
            <person name="Svard S.G."/>
        </authorList>
    </citation>
    <scope>NUCLEOTIDE SEQUENCE</scope>
    <source>
        <strain evidence="3">ATCC 50377</strain>
    </source>
</reference>
<keyword evidence="5" id="KW-1185">Reference proteome</keyword>
<dbReference type="OrthoDB" id="2143914at2759"/>
<reference evidence="2 3" key="1">
    <citation type="journal article" date="2014" name="PLoS Genet.">
        <title>The Genome of Spironucleus salmonicida Highlights a Fish Pathogen Adapted to Fluctuating Environments.</title>
        <authorList>
            <person name="Xu F."/>
            <person name="Jerlstrom-Hultqvist J."/>
            <person name="Einarsson E."/>
            <person name="Astvaldsson A."/>
            <person name="Svard S.G."/>
            <person name="Andersson J.O."/>
        </authorList>
    </citation>
    <scope>NUCLEOTIDE SEQUENCE</scope>
    <source>
        <strain evidence="3">ATCC 50377</strain>
    </source>
</reference>
<dbReference type="InterPro" id="IPR009057">
    <property type="entry name" value="Homeodomain-like_sf"/>
</dbReference>
<evidence type="ECO:0000313" key="3">
    <source>
        <dbReference type="EMBL" id="KAH0575190.1"/>
    </source>
</evidence>
<dbReference type="GO" id="GO:0003677">
    <property type="term" value="F:DNA binding"/>
    <property type="evidence" value="ECO:0007669"/>
    <property type="project" value="UniProtKB-KW"/>
</dbReference>
<dbReference type="EMBL" id="KI546021">
    <property type="protein sequence ID" value="EST47888.1"/>
    <property type="molecule type" value="Genomic_DNA"/>
</dbReference>
<evidence type="ECO:0000259" key="1">
    <source>
        <dbReference type="Pfam" id="PF00249"/>
    </source>
</evidence>
<dbReference type="AlphaFoldDB" id="V6LUF0"/>
<name>V6LUF0_9EUKA</name>
<proteinExistence type="predicted"/>
<dbReference type="VEuPathDB" id="GiardiaDB:SS50377_22817"/>
<dbReference type="SUPFAM" id="SSF46689">
    <property type="entry name" value="Homeodomain-like"/>
    <property type="match status" value="1"/>
</dbReference>
<protein>
    <submittedName>
        <fullName evidence="2">Myb-like DNA-binding domain-containing protein</fullName>
    </submittedName>
</protein>
<dbReference type="InterPro" id="IPR001005">
    <property type="entry name" value="SANT/Myb"/>
</dbReference>